<dbReference type="InterPro" id="IPR015943">
    <property type="entry name" value="WD40/YVTN_repeat-like_dom_sf"/>
</dbReference>
<gene>
    <name evidence="4" type="ORF">CP970_25635</name>
</gene>
<dbReference type="Gene3D" id="2.130.10.10">
    <property type="entry name" value="YVTN repeat-like/Quinoprotein amine dehydrogenase"/>
    <property type="match status" value="1"/>
</dbReference>
<keyword evidence="2" id="KW-1133">Transmembrane helix</keyword>
<dbReference type="KEGG" id="ska:CP970_25635"/>
<dbReference type="SUPFAM" id="SSF50998">
    <property type="entry name" value="Quinoprotein alcohol dehydrogenase-like"/>
    <property type="match status" value="2"/>
</dbReference>
<feature type="compositionally biased region" description="Low complexity" evidence="1">
    <location>
        <begin position="98"/>
        <end position="140"/>
    </location>
</feature>
<evidence type="ECO:0000256" key="2">
    <source>
        <dbReference type="SAM" id="Phobius"/>
    </source>
</evidence>
<feature type="transmembrane region" description="Helical" evidence="2">
    <location>
        <begin position="167"/>
        <end position="187"/>
    </location>
</feature>
<evidence type="ECO:0000256" key="1">
    <source>
        <dbReference type="SAM" id="MobiDB-lite"/>
    </source>
</evidence>
<reference evidence="4 5" key="1">
    <citation type="submission" date="2017-09" db="EMBL/GenBank/DDBJ databases">
        <authorList>
            <person name="Lee N."/>
            <person name="Cho B.-K."/>
        </authorList>
    </citation>
    <scope>NUCLEOTIDE SEQUENCE [LARGE SCALE GENOMIC DNA]</scope>
    <source>
        <strain evidence="4 5">ATCC 12853</strain>
    </source>
</reference>
<dbReference type="AlphaFoldDB" id="A0A5J6GH88"/>
<feature type="compositionally biased region" description="Pro residues" evidence="1">
    <location>
        <begin position="1"/>
        <end position="14"/>
    </location>
</feature>
<protein>
    <recommendedName>
        <fullName evidence="3">Pyrrolo-quinoline quinone repeat domain-containing protein</fullName>
    </recommendedName>
</protein>
<sequence length="646" mass="67410">MTQPPPPQQPPNEPPKGGFGAPQEPPAGGFGAPQNPPAGGFGKAPDPAPSYGYPQAPAPQTPPPAQPPTAPAQPPVQPPQAPATPPPAAPPAAPPGAPAGQPNYGYPQQAPQAPGYGYPGQQQYQQPQYQQQPYAQQQYQPQPPTMPMQPGPADGGSGGGKKFSNQMMIVAAAVVAIALIVGGGFWYSSSQKDDTQASSGGSTGGKDGKGGKGGEKTGEDGQALPEQGPAKEKAPADPAAKILMQVPQPEIPKDQIFNATGSVLTDDVYGKSGINEFNGYDPATGKKKWTIPLSGMTCAISREVTKDGIVAVVTEDAKRNKKGDYQECTNVSALDLKSGKKLWTESAETSGMKATFKEVTISGTTIAAGAGTSNGGAAWDVSGKALWAPKVGQCKDVGYAGGDQLVAVRKCGTYGDEKLKIQLIDPKTGDEKWTYPIAPGVDNAKIISTNPVVFGQDTTEITATGVTDVFSLGNNGKLRAKISLEEKKYDHNCEVNKVNDCSSIAVGNDRLYVPTRPHDGGGDSYSQVNEIVSFSLATGKPTSDRADGGESEIFPIRMDGPNVLAYKSHGYKQGAQVVSLDGKTMKETKLLETPSSEAVTSAISGMVPQSNELLYGNGHLFLGKKLLSKPYSKDEKEYVAIGFLAQ</sequence>
<feature type="region of interest" description="Disordered" evidence="1">
    <location>
        <begin position="191"/>
        <end position="236"/>
    </location>
</feature>
<feature type="compositionally biased region" description="Pro residues" evidence="1">
    <location>
        <begin position="141"/>
        <end position="150"/>
    </location>
</feature>
<feature type="compositionally biased region" description="Pro residues" evidence="1">
    <location>
        <begin position="56"/>
        <end position="97"/>
    </location>
</feature>
<accession>A0A5J6GH88</accession>
<feature type="domain" description="Pyrrolo-quinoline quinone repeat" evidence="3">
    <location>
        <begin position="330"/>
        <end position="512"/>
    </location>
</feature>
<dbReference type="InterPro" id="IPR002372">
    <property type="entry name" value="PQQ_rpt_dom"/>
</dbReference>
<dbReference type="Proteomes" id="UP000325529">
    <property type="component" value="Chromosome"/>
</dbReference>
<evidence type="ECO:0000313" key="4">
    <source>
        <dbReference type="EMBL" id="QEU93834.1"/>
    </source>
</evidence>
<dbReference type="Pfam" id="PF13360">
    <property type="entry name" value="PQQ_2"/>
    <property type="match status" value="1"/>
</dbReference>
<feature type="compositionally biased region" description="Basic and acidic residues" evidence="1">
    <location>
        <begin position="206"/>
        <end position="219"/>
    </location>
</feature>
<dbReference type="InterPro" id="IPR011047">
    <property type="entry name" value="Quinoprotein_ADH-like_sf"/>
</dbReference>
<dbReference type="RefSeq" id="WP_150493960.1">
    <property type="nucleotide sequence ID" value="NZ_CP023699.1"/>
</dbReference>
<keyword evidence="2" id="KW-0472">Membrane</keyword>
<keyword evidence="2" id="KW-0812">Transmembrane</keyword>
<proteinExistence type="predicted"/>
<organism evidence="4 5">
    <name type="scientific">Streptomyces kanamyceticus</name>
    <dbReference type="NCBI Taxonomy" id="1967"/>
    <lineage>
        <taxon>Bacteria</taxon>
        <taxon>Bacillati</taxon>
        <taxon>Actinomycetota</taxon>
        <taxon>Actinomycetes</taxon>
        <taxon>Kitasatosporales</taxon>
        <taxon>Streptomycetaceae</taxon>
        <taxon>Streptomyces</taxon>
    </lineage>
</organism>
<dbReference type="EMBL" id="CP023699">
    <property type="protein sequence ID" value="QEU93834.1"/>
    <property type="molecule type" value="Genomic_DNA"/>
</dbReference>
<evidence type="ECO:0000259" key="3">
    <source>
        <dbReference type="Pfam" id="PF13360"/>
    </source>
</evidence>
<feature type="region of interest" description="Disordered" evidence="1">
    <location>
        <begin position="1"/>
        <end position="160"/>
    </location>
</feature>
<name>A0A5J6GH88_STRKN</name>
<keyword evidence="5" id="KW-1185">Reference proteome</keyword>
<evidence type="ECO:0000313" key="5">
    <source>
        <dbReference type="Proteomes" id="UP000325529"/>
    </source>
</evidence>